<evidence type="ECO:0000256" key="6">
    <source>
        <dbReference type="SAM" id="MobiDB-lite"/>
    </source>
</evidence>
<evidence type="ECO:0000256" key="2">
    <source>
        <dbReference type="ARBA" id="ARBA00022729"/>
    </source>
</evidence>
<proteinExistence type="inferred from homology"/>
<keyword evidence="2" id="KW-0732">Signal</keyword>
<dbReference type="PIRSF" id="PIRSF025414">
    <property type="entry name" value="Alpha-L-arabinofuranosidase"/>
    <property type="match status" value="1"/>
</dbReference>
<evidence type="ECO:0000313" key="8">
    <source>
        <dbReference type="Proteomes" id="UP001596233"/>
    </source>
</evidence>
<dbReference type="SUPFAM" id="SSF75005">
    <property type="entry name" value="Arabinanase/levansucrase/invertase"/>
    <property type="match status" value="1"/>
</dbReference>
<comment type="similarity">
    <text evidence="1 5">Belongs to the glycosyl hydrolase 43 family.</text>
</comment>
<reference evidence="8" key="1">
    <citation type="journal article" date="2019" name="Int. J. Syst. Evol. Microbiol.">
        <title>The Global Catalogue of Microorganisms (GCM) 10K type strain sequencing project: providing services to taxonomists for standard genome sequencing and annotation.</title>
        <authorList>
            <consortium name="The Broad Institute Genomics Platform"/>
            <consortium name="The Broad Institute Genome Sequencing Center for Infectious Disease"/>
            <person name="Wu L."/>
            <person name="Ma J."/>
        </authorList>
    </citation>
    <scope>NUCLEOTIDE SEQUENCE [LARGE SCALE GENOMIC DNA]</scope>
    <source>
        <strain evidence="8">PCU 280</strain>
    </source>
</reference>
<keyword evidence="3 5" id="KW-0378">Hydrolase</keyword>
<comment type="caution">
    <text evidence="7">The sequence shown here is derived from an EMBL/GenBank/DDBJ whole genome shotgun (WGS) entry which is preliminary data.</text>
</comment>
<dbReference type="InterPro" id="IPR006710">
    <property type="entry name" value="Glyco_hydro_43"/>
</dbReference>
<organism evidence="7 8">
    <name type="scientific">Paenibacillus septentrionalis</name>
    <dbReference type="NCBI Taxonomy" id="429342"/>
    <lineage>
        <taxon>Bacteria</taxon>
        <taxon>Bacillati</taxon>
        <taxon>Bacillota</taxon>
        <taxon>Bacilli</taxon>
        <taxon>Bacillales</taxon>
        <taxon>Paenibacillaceae</taxon>
        <taxon>Paenibacillus</taxon>
    </lineage>
</organism>
<dbReference type="Proteomes" id="UP001596233">
    <property type="component" value="Unassembled WGS sequence"/>
</dbReference>
<evidence type="ECO:0000256" key="1">
    <source>
        <dbReference type="ARBA" id="ARBA00009865"/>
    </source>
</evidence>
<dbReference type="InterPro" id="IPR023296">
    <property type="entry name" value="Glyco_hydro_beta-prop_sf"/>
</dbReference>
<name>A0ABW1V8K2_9BACL</name>
<dbReference type="PANTHER" id="PTHR43817:SF1">
    <property type="entry name" value="HYDROLASE, FAMILY 43, PUTATIVE (AFU_ORTHOLOGUE AFUA_3G01660)-RELATED"/>
    <property type="match status" value="1"/>
</dbReference>
<evidence type="ECO:0000256" key="3">
    <source>
        <dbReference type="ARBA" id="ARBA00022801"/>
    </source>
</evidence>
<dbReference type="Pfam" id="PF04616">
    <property type="entry name" value="Glyco_hydro_43"/>
    <property type="match status" value="1"/>
</dbReference>
<dbReference type="EMBL" id="JBHSTE010000010">
    <property type="protein sequence ID" value="MFC6335107.1"/>
    <property type="molecule type" value="Genomic_DNA"/>
</dbReference>
<accession>A0ABW1V8K2</accession>
<dbReference type="RefSeq" id="WP_379238311.1">
    <property type="nucleotide sequence ID" value="NZ_JBHSTE010000010.1"/>
</dbReference>
<protein>
    <submittedName>
        <fullName evidence="7">Family 43 glycosylhydrolase</fullName>
    </submittedName>
</protein>
<sequence>MGKQVFKNPLLANGADPWVIKHTDGSYYMSVTRNNHIALWHSSTMTGLADAEPVIVWEPEQPGPYSYNLWAPELHYLNERWYIYYTANDGGGDETRRVCVLQLEGDDPLSANWVFKGAINTEHPGLDGTVLIHQNEWYFFYSGYGHFPDYGSAIYAARMTNPWTLEGPNVLITAPTEPWEKQGGMAINEGPAFLRRNGRIFLIFSASATWSDDYCLGMSSISESSDLLDAAAWHKHNGPVFYKNAAESVYAPGHNSFTTSPDGTEDWLVYHAYSYSETEMKRSEGGMRSLRIQRFTWSEDGSPQFGSPLSTDSEIKVPSGEASISHA</sequence>
<feature type="compositionally biased region" description="Polar residues" evidence="6">
    <location>
        <begin position="300"/>
        <end position="312"/>
    </location>
</feature>
<dbReference type="CDD" id="cd18820">
    <property type="entry name" value="GH43_LbAraf43-like"/>
    <property type="match status" value="1"/>
</dbReference>
<feature type="region of interest" description="Disordered" evidence="6">
    <location>
        <begin position="300"/>
        <end position="327"/>
    </location>
</feature>
<evidence type="ECO:0000313" key="7">
    <source>
        <dbReference type="EMBL" id="MFC6335107.1"/>
    </source>
</evidence>
<evidence type="ECO:0000256" key="4">
    <source>
        <dbReference type="ARBA" id="ARBA00023295"/>
    </source>
</evidence>
<evidence type="ECO:0000256" key="5">
    <source>
        <dbReference type="RuleBase" id="RU361187"/>
    </source>
</evidence>
<dbReference type="PANTHER" id="PTHR43817">
    <property type="entry name" value="GLYCOSYL HYDROLASE"/>
    <property type="match status" value="1"/>
</dbReference>
<dbReference type="Gene3D" id="2.115.10.20">
    <property type="entry name" value="Glycosyl hydrolase domain, family 43"/>
    <property type="match status" value="1"/>
</dbReference>
<keyword evidence="8" id="KW-1185">Reference proteome</keyword>
<dbReference type="InterPro" id="IPR016828">
    <property type="entry name" value="Alpha-L-arabinofuranosidase"/>
</dbReference>
<keyword evidence="4 5" id="KW-0326">Glycosidase</keyword>
<gene>
    <name evidence="7" type="ORF">ACFP56_20945</name>
</gene>